<evidence type="ECO:0000313" key="3">
    <source>
        <dbReference type="Proteomes" id="UP000388452"/>
    </source>
</evidence>
<dbReference type="Proteomes" id="UP000388452">
    <property type="component" value="Chromosome"/>
</dbReference>
<evidence type="ECO:0000313" key="2">
    <source>
        <dbReference type="EMBL" id="QFQ91052.1"/>
    </source>
</evidence>
<gene>
    <name evidence="2" type="ORF">LM010_06260</name>
</gene>
<dbReference type="AlphaFoldDB" id="A0A5P8JQ44"/>
<dbReference type="GO" id="GO:0004527">
    <property type="term" value="F:exonuclease activity"/>
    <property type="evidence" value="ECO:0007669"/>
    <property type="project" value="UniProtKB-ARBA"/>
</dbReference>
<dbReference type="EMBL" id="CP045068">
    <property type="protein sequence ID" value="QFQ91052.1"/>
    <property type="molecule type" value="Genomic_DNA"/>
</dbReference>
<dbReference type="InterPro" id="IPR013520">
    <property type="entry name" value="Ribonucl_H"/>
</dbReference>
<protein>
    <recommendedName>
        <fullName evidence="1">Exonuclease domain-containing protein</fullName>
    </recommendedName>
</protein>
<dbReference type="CDD" id="cd06127">
    <property type="entry name" value="DEDDh"/>
    <property type="match status" value="1"/>
</dbReference>
<dbReference type="InterPro" id="IPR036397">
    <property type="entry name" value="RNaseH_sf"/>
</dbReference>
<name>A0A5P8JQ44_9LACO</name>
<dbReference type="SUPFAM" id="SSF53098">
    <property type="entry name" value="Ribonuclease H-like"/>
    <property type="match status" value="1"/>
</dbReference>
<dbReference type="Gene3D" id="3.30.420.10">
    <property type="entry name" value="Ribonuclease H-like superfamily/Ribonuclease H"/>
    <property type="match status" value="1"/>
</dbReference>
<dbReference type="InterPro" id="IPR012337">
    <property type="entry name" value="RNaseH-like_sf"/>
</dbReference>
<dbReference type="SMART" id="SM00479">
    <property type="entry name" value="EXOIII"/>
    <property type="match status" value="1"/>
</dbReference>
<dbReference type="GO" id="GO:0003676">
    <property type="term" value="F:nucleic acid binding"/>
    <property type="evidence" value="ECO:0007669"/>
    <property type="project" value="InterPro"/>
</dbReference>
<accession>A0A5P8JQ44</accession>
<feature type="domain" description="Exonuclease" evidence="1">
    <location>
        <begin position="269"/>
        <end position="438"/>
    </location>
</feature>
<proteinExistence type="predicted"/>
<dbReference type="Pfam" id="PF00929">
    <property type="entry name" value="RNase_T"/>
    <property type="match status" value="1"/>
</dbReference>
<organism evidence="2 3">
    <name type="scientific">Lacticaseibacillus manihotivorans</name>
    <dbReference type="NCBI Taxonomy" id="88233"/>
    <lineage>
        <taxon>Bacteria</taxon>
        <taxon>Bacillati</taxon>
        <taxon>Bacillota</taxon>
        <taxon>Bacilli</taxon>
        <taxon>Lactobacillales</taxon>
        <taxon>Lactobacillaceae</taxon>
        <taxon>Lacticaseibacillus</taxon>
    </lineage>
</organism>
<sequence>MQGDFCLVTFWGKIIKMTKREIDMDELKETLQAPFNEAWAEQLLQALQELAQIGGGRPEQLALVDLTLDLRGLWPVDLTLDRQQLQTGDLCPAITATATLEALPVTGKAVDWVVRKLFRTYVTALRDPANLPRSVQPQWALVHAMSNHFQALGAVVHQLHLDDDQDPVKIRLFGPLADESIALMKKYGVTWTLSKMLTPWAQAFSPLRHMEDLSIAKAKPRRGVAEAGLQRDVLGRAKSLKTRHFAKTSAPAFTPQRPILQPFGGRPDAYTVFDLEFSSGNKQEGQFATEIGAIKVRDSRIVDTFDCFVQIPHGMRLNSRSQSLTGIHTGLLMRYGRPAGTALAEFQNFIGKDPLLGFAVKGGDLLVMQRQFGLYATPGRLLDVAEIAKAGGPMPGGPDVGLAKYRNYLGLDILAHGAVYDAVTTYALYAYLQGSPLLPEVVMAQFNQVFEQTSFKSPKKNFRR</sequence>
<reference evidence="2 3" key="1">
    <citation type="submission" date="2019-10" db="EMBL/GenBank/DDBJ databases">
        <title>Genome sequencing of Lactobacillus manihotivorans.</title>
        <authorList>
            <person name="Kim K."/>
        </authorList>
    </citation>
    <scope>NUCLEOTIDE SEQUENCE [LARGE SCALE GENOMIC DNA]</scope>
    <source>
        <strain evidence="2 3">LM010</strain>
    </source>
</reference>
<evidence type="ECO:0000259" key="1">
    <source>
        <dbReference type="SMART" id="SM00479"/>
    </source>
</evidence>